<feature type="domain" description="NADP-dependent oxidoreductase" evidence="2">
    <location>
        <begin position="1"/>
        <end position="260"/>
    </location>
</feature>
<reference evidence="3 4" key="1">
    <citation type="journal article" date="2018" name="Mol. Biol. Evol.">
        <title>Broad Genomic Sampling Reveals a Smut Pathogenic Ancestry of the Fungal Clade Ustilaginomycotina.</title>
        <authorList>
            <person name="Kijpornyongpan T."/>
            <person name="Mondo S.J."/>
            <person name="Barry K."/>
            <person name="Sandor L."/>
            <person name="Lee J."/>
            <person name="Lipzen A."/>
            <person name="Pangilinan J."/>
            <person name="LaButti K."/>
            <person name="Hainaut M."/>
            <person name="Henrissat B."/>
            <person name="Grigoriev I.V."/>
            <person name="Spatafora J.W."/>
            <person name="Aime M.C."/>
        </authorList>
    </citation>
    <scope>NUCLEOTIDE SEQUENCE [LARGE SCALE GENOMIC DNA]</scope>
    <source>
        <strain evidence="3 4">MCA 5214</strain>
    </source>
</reference>
<dbReference type="AlphaFoldDB" id="A0A316UQP6"/>
<proteinExistence type="predicted"/>
<sequence length="279" mass="30842">KHGVTDLDTARVYAGGKSEELFGSLPPDQKGEFRIASKAPAFSAGSLRYEKVIENCNLSLKALGLEKIPLYYIHGPDKETPLEEQCRAITQLYKEGKIEQFGVSNLSPDIVEQICSLCADMGGPKPSVYQGGYNALHRRVEAELFPTLRKHDIAFYAWGPLAGGALAKPIEELKKPKKGTRYEAMPIFESLYLKEEMLTALEKLTEACNSAGVPLHEASIRWIAHHSALREEDAVILGASSNEQLEQSLLAIEKGKLDEVLQSAFEQLWEEVKAVANPF</sequence>
<evidence type="ECO:0000256" key="1">
    <source>
        <dbReference type="ARBA" id="ARBA00023002"/>
    </source>
</evidence>
<keyword evidence="1" id="KW-0560">Oxidoreductase</keyword>
<dbReference type="CDD" id="cd19075">
    <property type="entry name" value="AKR_AKR7A1-5"/>
    <property type="match status" value="1"/>
</dbReference>
<dbReference type="InterPro" id="IPR036812">
    <property type="entry name" value="NAD(P)_OxRdtase_dom_sf"/>
</dbReference>
<feature type="non-terminal residue" evidence="3">
    <location>
        <position position="279"/>
    </location>
</feature>
<dbReference type="InterPro" id="IPR050523">
    <property type="entry name" value="AKR_Detox_Biosynth"/>
</dbReference>
<dbReference type="PANTHER" id="PTHR43364:SF4">
    <property type="entry name" value="NAD(P)-LINKED OXIDOREDUCTASE SUPERFAMILY PROTEIN"/>
    <property type="match status" value="1"/>
</dbReference>
<dbReference type="PANTHER" id="PTHR43364">
    <property type="entry name" value="NADH-SPECIFIC METHYLGLYOXAL REDUCTASE-RELATED"/>
    <property type="match status" value="1"/>
</dbReference>
<evidence type="ECO:0000259" key="2">
    <source>
        <dbReference type="Pfam" id="PF00248"/>
    </source>
</evidence>
<gene>
    <name evidence="3" type="ORF">BDZ90DRAFT_209647</name>
</gene>
<name>A0A316UQP6_9BASI</name>
<accession>A0A316UQP6</accession>
<organism evidence="3 4">
    <name type="scientific">Jaminaea rosea</name>
    <dbReference type="NCBI Taxonomy" id="1569628"/>
    <lineage>
        <taxon>Eukaryota</taxon>
        <taxon>Fungi</taxon>
        <taxon>Dikarya</taxon>
        <taxon>Basidiomycota</taxon>
        <taxon>Ustilaginomycotina</taxon>
        <taxon>Exobasidiomycetes</taxon>
        <taxon>Microstromatales</taxon>
        <taxon>Microstromatales incertae sedis</taxon>
        <taxon>Jaminaea</taxon>
    </lineage>
</organism>
<feature type="non-terminal residue" evidence="3">
    <location>
        <position position="1"/>
    </location>
</feature>
<dbReference type="STRING" id="1569628.A0A316UQP6"/>
<dbReference type="SUPFAM" id="SSF51430">
    <property type="entry name" value="NAD(P)-linked oxidoreductase"/>
    <property type="match status" value="1"/>
</dbReference>
<dbReference type="EMBL" id="KZ819667">
    <property type="protein sequence ID" value="PWN27632.1"/>
    <property type="molecule type" value="Genomic_DNA"/>
</dbReference>
<dbReference type="OrthoDB" id="2310150at2759"/>
<dbReference type="RefSeq" id="XP_025362244.1">
    <property type="nucleotide sequence ID" value="XM_025504051.1"/>
</dbReference>
<dbReference type="Proteomes" id="UP000245884">
    <property type="component" value="Unassembled WGS sequence"/>
</dbReference>
<evidence type="ECO:0000313" key="3">
    <source>
        <dbReference type="EMBL" id="PWN27632.1"/>
    </source>
</evidence>
<dbReference type="Pfam" id="PF00248">
    <property type="entry name" value="Aldo_ket_red"/>
    <property type="match status" value="1"/>
</dbReference>
<protein>
    <submittedName>
        <fullName evidence="3">Aldo/keto reductase</fullName>
    </submittedName>
</protein>
<dbReference type="GO" id="GO:0016491">
    <property type="term" value="F:oxidoreductase activity"/>
    <property type="evidence" value="ECO:0007669"/>
    <property type="project" value="UniProtKB-KW"/>
</dbReference>
<dbReference type="InterPro" id="IPR023210">
    <property type="entry name" value="NADP_OxRdtase_dom"/>
</dbReference>
<evidence type="ECO:0000313" key="4">
    <source>
        <dbReference type="Proteomes" id="UP000245884"/>
    </source>
</evidence>
<dbReference type="GeneID" id="37025874"/>
<dbReference type="Gene3D" id="3.20.20.100">
    <property type="entry name" value="NADP-dependent oxidoreductase domain"/>
    <property type="match status" value="1"/>
</dbReference>
<keyword evidence="4" id="KW-1185">Reference proteome</keyword>